<comment type="pathway">
    <text evidence="2 11 15">Carbohydrate degradation; pentose phosphate pathway; D-ribulose 5-phosphate from D-glucose 6-phosphate (oxidative stage): step 3/3.</text>
</comment>
<feature type="binding site" evidence="13">
    <location>
        <position position="451"/>
    </location>
    <ligand>
        <name>substrate</name>
        <note>ligand shared between dimeric partners</note>
    </ligand>
</feature>
<keyword evidence="7 11" id="KW-0560">Oxidoreductase</keyword>
<dbReference type="InterPro" id="IPR006114">
    <property type="entry name" value="6PGDH_C"/>
</dbReference>
<dbReference type="EMBL" id="CACRUT010000015">
    <property type="protein sequence ID" value="VYU34853.1"/>
    <property type="molecule type" value="Genomic_DNA"/>
</dbReference>
<evidence type="ECO:0000256" key="2">
    <source>
        <dbReference type="ARBA" id="ARBA00004874"/>
    </source>
</evidence>
<evidence type="ECO:0000256" key="1">
    <source>
        <dbReference type="ARBA" id="ARBA00002526"/>
    </source>
</evidence>
<feature type="binding site" evidence="14">
    <location>
        <position position="109"/>
    </location>
    <ligand>
        <name>NADP(+)</name>
        <dbReference type="ChEBI" id="CHEBI:58349"/>
    </ligand>
</feature>
<keyword evidence="9 11" id="KW-0570">Pentose shunt</keyword>
<feature type="binding site" description="in other chain" evidence="13">
    <location>
        <position position="294"/>
    </location>
    <ligand>
        <name>substrate</name>
        <note>ligand shared between dimeric partners</note>
    </ligand>
</feature>
<dbReference type="RefSeq" id="WP_412442054.1">
    <property type="nucleotide sequence ID" value="NZ_CACRUT010000015.1"/>
</dbReference>
<dbReference type="FunFam" id="1.10.1040.10:FF:000002">
    <property type="entry name" value="6-phosphogluconate dehydrogenase, decarboxylating"/>
    <property type="match status" value="1"/>
</dbReference>
<dbReference type="GO" id="GO:0006098">
    <property type="term" value="P:pentose-phosphate shunt"/>
    <property type="evidence" value="ECO:0007669"/>
    <property type="project" value="UniProtKB-UniPathway"/>
</dbReference>
<dbReference type="InterPro" id="IPR013328">
    <property type="entry name" value="6PGD_dom2"/>
</dbReference>
<evidence type="ECO:0000313" key="17">
    <source>
        <dbReference type="EMBL" id="VYU34853.1"/>
    </source>
</evidence>
<reference evidence="17" key="1">
    <citation type="submission" date="2019-11" db="EMBL/GenBank/DDBJ databases">
        <authorList>
            <person name="Feng L."/>
        </authorList>
    </citation>
    <scope>NUCLEOTIDE SEQUENCE</scope>
    <source>
        <strain evidence="17">PclaraLFYP37</strain>
    </source>
</reference>
<comment type="catalytic activity">
    <reaction evidence="10 11 15">
        <text>6-phospho-D-gluconate + NADP(+) = D-ribulose 5-phosphate + CO2 + NADPH</text>
        <dbReference type="Rhea" id="RHEA:10116"/>
        <dbReference type="ChEBI" id="CHEBI:16526"/>
        <dbReference type="ChEBI" id="CHEBI:57783"/>
        <dbReference type="ChEBI" id="CHEBI:58121"/>
        <dbReference type="ChEBI" id="CHEBI:58349"/>
        <dbReference type="ChEBI" id="CHEBI:58759"/>
        <dbReference type="EC" id="1.1.1.44"/>
    </reaction>
</comment>
<feature type="binding site" description="in other chain" evidence="13">
    <location>
        <position position="198"/>
    </location>
    <ligand>
        <name>substrate</name>
        <note>ligand shared between dimeric partners</note>
    </ligand>
</feature>
<feature type="binding site" description="in other chain" evidence="13">
    <location>
        <position position="267"/>
    </location>
    <ligand>
        <name>substrate</name>
        <note>ligand shared between dimeric partners</note>
    </ligand>
</feature>
<evidence type="ECO:0000256" key="11">
    <source>
        <dbReference type="PIRNR" id="PIRNR000109"/>
    </source>
</evidence>
<dbReference type="Pfam" id="PF00393">
    <property type="entry name" value="6PGD"/>
    <property type="match status" value="1"/>
</dbReference>
<dbReference type="FunFam" id="3.40.50.720:FF:000007">
    <property type="entry name" value="6-phosphogluconate dehydrogenase, decarboxylating"/>
    <property type="match status" value="1"/>
</dbReference>
<feature type="binding site" description="in other chain" evidence="13">
    <location>
        <position position="109"/>
    </location>
    <ligand>
        <name>substrate</name>
        <note>ligand shared between dimeric partners</note>
    </ligand>
</feature>
<evidence type="ECO:0000259" key="16">
    <source>
        <dbReference type="SMART" id="SM01350"/>
    </source>
</evidence>
<feature type="domain" description="6-phosphogluconate dehydrogenase C-terminal" evidence="16">
    <location>
        <begin position="186"/>
        <end position="475"/>
    </location>
</feature>
<dbReference type="SUPFAM" id="SSF48179">
    <property type="entry name" value="6-phosphogluconate dehydrogenase C-terminal domain-like"/>
    <property type="match status" value="1"/>
</dbReference>
<evidence type="ECO:0000256" key="10">
    <source>
        <dbReference type="ARBA" id="ARBA00048640"/>
    </source>
</evidence>
<keyword evidence="11 15" id="KW-0521">NADP</keyword>
<dbReference type="NCBIfam" id="NF006765">
    <property type="entry name" value="PRK09287.1"/>
    <property type="match status" value="1"/>
</dbReference>
<dbReference type="Gene3D" id="1.20.5.320">
    <property type="entry name" value="6-Phosphogluconate Dehydrogenase, domain 3"/>
    <property type="match status" value="1"/>
</dbReference>
<feature type="binding site" evidence="14">
    <location>
        <begin position="81"/>
        <end position="83"/>
    </location>
    <ligand>
        <name>NADP(+)</name>
        <dbReference type="ChEBI" id="CHEBI:58349"/>
    </ligand>
</feature>
<dbReference type="GO" id="GO:0050661">
    <property type="term" value="F:NADP binding"/>
    <property type="evidence" value="ECO:0007669"/>
    <property type="project" value="InterPro"/>
</dbReference>
<dbReference type="InterPro" id="IPR006115">
    <property type="entry name" value="6PGDH_NADP-bd"/>
</dbReference>
<proteinExistence type="inferred from homology"/>
<comment type="subunit">
    <text evidence="4 11">Homodimer.</text>
</comment>
<keyword evidence="8 15" id="KW-0311">Gluconate utilization</keyword>
<evidence type="ECO:0000256" key="9">
    <source>
        <dbReference type="ARBA" id="ARBA00023126"/>
    </source>
</evidence>
<dbReference type="PANTHER" id="PTHR11811">
    <property type="entry name" value="6-PHOSPHOGLUCONATE DEHYDROGENASE"/>
    <property type="match status" value="1"/>
</dbReference>
<feature type="binding site" description="in other chain" evidence="13">
    <location>
        <begin position="193"/>
        <end position="194"/>
    </location>
    <ligand>
        <name>substrate</name>
        <note>ligand shared between dimeric partners</note>
    </ligand>
</feature>
<dbReference type="PROSITE" id="PS00461">
    <property type="entry name" value="6PGD"/>
    <property type="match status" value="1"/>
</dbReference>
<organism evidence="17">
    <name type="scientific">Paraprevotella clara</name>
    <dbReference type="NCBI Taxonomy" id="454154"/>
    <lineage>
        <taxon>Bacteria</taxon>
        <taxon>Pseudomonadati</taxon>
        <taxon>Bacteroidota</taxon>
        <taxon>Bacteroidia</taxon>
        <taxon>Bacteroidales</taxon>
        <taxon>Prevotellaceae</taxon>
        <taxon>Paraprevotella</taxon>
    </lineage>
</organism>
<gene>
    <name evidence="17" type="primary">gndA</name>
    <name evidence="17" type="ORF">PCLFYP37_02590</name>
</gene>
<feature type="active site" description="Proton donor" evidence="12">
    <location>
        <position position="197"/>
    </location>
</feature>
<feature type="binding site" evidence="14">
    <location>
        <begin position="34"/>
        <end position="36"/>
    </location>
    <ligand>
        <name>NADP(+)</name>
        <dbReference type="ChEBI" id="CHEBI:58349"/>
    </ligand>
</feature>
<feature type="binding site" evidence="13">
    <location>
        <position position="457"/>
    </location>
    <ligand>
        <name>substrate</name>
        <note>ligand shared between dimeric partners</note>
    </ligand>
</feature>
<dbReference type="GO" id="GO:0019521">
    <property type="term" value="P:D-gluconate metabolic process"/>
    <property type="evidence" value="ECO:0007669"/>
    <property type="project" value="UniProtKB-KW"/>
</dbReference>
<evidence type="ECO:0000256" key="14">
    <source>
        <dbReference type="PIRSR" id="PIRSR000109-3"/>
    </source>
</evidence>
<dbReference type="UniPathway" id="UPA00115">
    <property type="reaction ID" value="UER00410"/>
</dbReference>
<dbReference type="GO" id="GO:0004616">
    <property type="term" value="F:phosphogluconate dehydrogenase (decarboxylating) activity"/>
    <property type="evidence" value="ECO:0007669"/>
    <property type="project" value="UniProtKB-EC"/>
</dbReference>
<comment type="similarity">
    <text evidence="3 11 15">Belongs to the 6-phosphogluconate dehydrogenase family.</text>
</comment>
<dbReference type="PIRSF" id="PIRSF000109">
    <property type="entry name" value="6PGD"/>
    <property type="match status" value="1"/>
</dbReference>
<dbReference type="InterPro" id="IPR006113">
    <property type="entry name" value="6PGDH_Gnd/GntZ"/>
</dbReference>
<protein>
    <recommendedName>
        <fullName evidence="6 11">6-phosphogluconate dehydrogenase, decarboxylating</fullName>
        <ecNumber evidence="5 11">1.1.1.44</ecNumber>
    </recommendedName>
</protein>
<feature type="binding site" evidence="14">
    <location>
        <begin position="11"/>
        <end position="16"/>
    </location>
    <ligand>
        <name>NADP(+)</name>
        <dbReference type="ChEBI" id="CHEBI:58349"/>
    </ligand>
</feature>
<evidence type="ECO:0000256" key="7">
    <source>
        <dbReference type="ARBA" id="ARBA00023002"/>
    </source>
</evidence>
<name>A0A6N3E8X8_9BACT</name>
<dbReference type="InterPro" id="IPR006183">
    <property type="entry name" value="Pgluconate_DH"/>
</dbReference>
<dbReference type="EC" id="1.1.1.44" evidence="5 11"/>
<dbReference type="Pfam" id="PF03446">
    <property type="entry name" value="NAD_binding_2"/>
    <property type="match status" value="1"/>
</dbReference>
<comment type="function">
    <text evidence="1 11">Catalyzes the oxidative decarboxylation of 6-phosphogluconate to ribulose 5-phosphate and CO(2), with concomitant reduction of NADP to NADPH.</text>
</comment>
<dbReference type="InterPro" id="IPR036291">
    <property type="entry name" value="NAD(P)-bd_dom_sf"/>
</dbReference>
<feature type="binding site" description="in other chain" evidence="13">
    <location>
        <begin position="135"/>
        <end position="137"/>
    </location>
    <ligand>
        <name>substrate</name>
        <note>ligand shared between dimeric partners</note>
    </ligand>
</feature>
<dbReference type="Gene3D" id="3.40.50.720">
    <property type="entry name" value="NAD(P)-binding Rossmann-like Domain"/>
    <property type="match status" value="1"/>
</dbReference>
<evidence type="ECO:0000256" key="12">
    <source>
        <dbReference type="PIRSR" id="PIRSR000109-1"/>
    </source>
</evidence>
<dbReference type="Gene3D" id="1.10.1040.10">
    <property type="entry name" value="N-(1-d-carboxylethyl)-l-norvaline Dehydrogenase, domain 2"/>
    <property type="match status" value="1"/>
</dbReference>
<dbReference type="InterPro" id="IPR006184">
    <property type="entry name" value="6PGdom_BS"/>
</dbReference>
<evidence type="ECO:0000256" key="6">
    <source>
        <dbReference type="ARBA" id="ARBA00018193"/>
    </source>
</evidence>
<evidence type="ECO:0000256" key="5">
    <source>
        <dbReference type="ARBA" id="ARBA00013011"/>
    </source>
</evidence>
<dbReference type="AlphaFoldDB" id="A0A6N3E8X8"/>
<dbReference type="PRINTS" id="PR00076">
    <property type="entry name" value="6PGDHDRGNASE"/>
</dbReference>
<dbReference type="SUPFAM" id="SSF51735">
    <property type="entry name" value="NAD(P)-binding Rossmann-fold domains"/>
    <property type="match status" value="1"/>
</dbReference>
<accession>A0A6N3E8X8</accession>
<evidence type="ECO:0000256" key="4">
    <source>
        <dbReference type="ARBA" id="ARBA00011738"/>
    </source>
</evidence>
<evidence type="ECO:0000256" key="13">
    <source>
        <dbReference type="PIRSR" id="PIRSR000109-2"/>
    </source>
</evidence>
<evidence type="ECO:0000256" key="15">
    <source>
        <dbReference type="RuleBase" id="RU000485"/>
    </source>
</evidence>
<feature type="active site" description="Proton donor" evidence="12">
    <location>
        <position position="190"/>
    </location>
</feature>
<dbReference type="SMART" id="SM01350">
    <property type="entry name" value="6PGD"/>
    <property type="match status" value="1"/>
</dbReference>
<dbReference type="NCBIfam" id="TIGR00873">
    <property type="entry name" value="gnd"/>
    <property type="match status" value="1"/>
</dbReference>
<evidence type="ECO:0000256" key="3">
    <source>
        <dbReference type="ARBA" id="ARBA00008419"/>
    </source>
</evidence>
<dbReference type="FunFam" id="1.20.5.320:FF:000001">
    <property type="entry name" value="6-phosphogluconate dehydrogenase, decarboxylating"/>
    <property type="match status" value="1"/>
</dbReference>
<dbReference type="InterPro" id="IPR008927">
    <property type="entry name" value="6-PGluconate_DH-like_C_sf"/>
</dbReference>
<sequence>MEQLSDVGLIGLGVMGENLALNMERNGRRVSVWNRTVPGVEEGVAERFVEGRAAGKQILGFSDLSEFVASLNRPRIIMMMVRAGDAVDELIDQVSPFLAEGDVLIDGGNSDYVDTGRRVTACRARGLLFVGAGVSGGAEGALRGASIMPGGAKEAWPLIRPLLQDMAAKAADGTPCCDWMGPDGAGHFVKMVHNGIEYGDMQLIAETYFLLKRAGGMDNERMSRLFARWNEGRLKSYLVEITSDILAYKEADGGYLVDRILDVAGQKGTGQWSVKNALELGESFGLIAEAVFQRNISTQKELRVEAARVYASRLEKEPYASFSADEVEQTLFASKLVAYAQGFDLLSRASEQFGWNLDLAMIARMWRGGCIIRSAFLDELARAYEAGGGRGNLMLFPAFSTQVREALPAWRRVVATAVCEGVSVPAFASALNYFHSLTTDFLPANLIQAQRDYFGAHTFERTDGERGKFYHEEWVSLQ</sequence>
<evidence type="ECO:0000256" key="8">
    <source>
        <dbReference type="ARBA" id="ARBA00023064"/>
    </source>
</evidence>